<keyword evidence="2" id="KW-0282">Flagellum</keyword>
<keyword evidence="3" id="KW-1185">Reference proteome</keyword>
<reference evidence="2 3" key="1">
    <citation type="submission" date="2024-04" db="EMBL/GenBank/DDBJ databases">
        <authorList>
            <person name="Wu Y.S."/>
            <person name="Zhang L."/>
        </authorList>
    </citation>
    <scope>NUCLEOTIDE SEQUENCE [LARGE SCALE GENOMIC DNA]</scope>
    <source>
        <strain evidence="2 3">KG-01</strain>
    </source>
</reference>
<dbReference type="InterPro" id="IPR036679">
    <property type="entry name" value="FlgN-like_sf"/>
</dbReference>
<comment type="caution">
    <text evidence="2">The sequence shown here is derived from an EMBL/GenBank/DDBJ whole genome shotgun (WGS) entry which is preliminary data.</text>
</comment>
<dbReference type="RefSeq" id="WP_068455595.1">
    <property type="nucleotide sequence ID" value="NZ_BJOB01000056.1"/>
</dbReference>
<evidence type="ECO:0000313" key="3">
    <source>
        <dbReference type="Proteomes" id="UP001398420"/>
    </source>
</evidence>
<accession>A0ABU9LN61</accession>
<keyword evidence="2" id="KW-0966">Cell projection</keyword>
<gene>
    <name evidence="2" type="ORF">AAF454_13535</name>
</gene>
<name>A0ABU9LN61_9BACL</name>
<keyword evidence="2" id="KW-0969">Cilium</keyword>
<dbReference type="Gene3D" id="1.20.58.300">
    <property type="entry name" value="FlgN-like"/>
    <property type="match status" value="1"/>
</dbReference>
<dbReference type="EMBL" id="JBCEWA010000012">
    <property type="protein sequence ID" value="MEL5989430.1"/>
    <property type="molecule type" value="Genomic_DNA"/>
</dbReference>
<dbReference type="InterPro" id="IPR007809">
    <property type="entry name" value="FlgN-like"/>
</dbReference>
<dbReference type="GeneID" id="97822344"/>
<dbReference type="Proteomes" id="UP001398420">
    <property type="component" value="Unassembled WGS sequence"/>
</dbReference>
<evidence type="ECO:0000256" key="1">
    <source>
        <dbReference type="ARBA" id="ARBA00022795"/>
    </source>
</evidence>
<dbReference type="Pfam" id="PF05130">
    <property type="entry name" value="FlgN"/>
    <property type="match status" value="1"/>
</dbReference>
<dbReference type="SUPFAM" id="SSF140566">
    <property type="entry name" value="FlgN-like"/>
    <property type="match status" value="1"/>
</dbReference>
<keyword evidence="1" id="KW-1005">Bacterial flagellum biogenesis</keyword>
<proteinExistence type="predicted"/>
<evidence type="ECO:0000313" key="2">
    <source>
        <dbReference type="EMBL" id="MEL5989430.1"/>
    </source>
</evidence>
<sequence length="162" mass="18700">MSTEQIISIMDKLNMMHRSLLKLAYHKTEILKTSNVEELSETMKNEQSHIAAISQLEEQRQKLVVQFFQANQIDYKEPTINELLKYVTGEEAAQLDTKRKELLLTIDTLQKQNDLNQKMLFQSLQFVNLTLDLLRPQPDQINYQSKAGGRSAIKTGQFDSQA</sequence>
<organism evidence="2 3">
    <name type="scientific">Kurthia gibsonii</name>
    <dbReference type="NCBI Taxonomy" id="33946"/>
    <lineage>
        <taxon>Bacteria</taxon>
        <taxon>Bacillati</taxon>
        <taxon>Bacillota</taxon>
        <taxon>Bacilli</taxon>
        <taxon>Bacillales</taxon>
        <taxon>Caryophanaceae</taxon>
        <taxon>Kurthia</taxon>
    </lineage>
</organism>
<protein>
    <submittedName>
        <fullName evidence="2">Flagellar protein FlgN</fullName>
    </submittedName>
</protein>